<evidence type="ECO:0000313" key="2">
    <source>
        <dbReference type="EMBL" id="KAA8576206.1"/>
    </source>
</evidence>
<evidence type="ECO:0000256" key="1">
    <source>
        <dbReference type="SAM" id="MobiDB-lite"/>
    </source>
</evidence>
<feature type="region of interest" description="Disordered" evidence="1">
    <location>
        <begin position="181"/>
        <end position="201"/>
    </location>
</feature>
<sequence>MSTITTTTPTSLIQHRDIRSEAQAFKRDKDHSQKWIMGARPLAGVNRAIACSTDGSKEESAKGKEKVRPQKLWSQVANTDRHLLDAYIEAADHASHPLSQSLLDLLPTHSNNTSPSIATAIMNAGDEGVLYSFDRRDTPDNRVDLGGLVDLAEQKWANEQTEKIIRGEYEVLDAEGETILQRQRGRKSPRSKALSRTRAETKTKAEEGSDLFIDHRYLSISTFVTVFAYSISVILHWPQAFGVTFLLHVTFSIWRARMHRIPTGSLLWRIGRIACCLGGSFFMRGLGAWNYSMMDEWDEVVHIMVCERGFNE</sequence>
<feature type="compositionally biased region" description="Basic residues" evidence="1">
    <location>
        <begin position="183"/>
        <end position="195"/>
    </location>
</feature>
<evidence type="ECO:0000313" key="3">
    <source>
        <dbReference type="Proteomes" id="UP000322873"/>
    </source>
</evidence>
<proteinExistence type="predicted"/>
<keyword evidence="3" id="KW-1185">Reference proteome</keyword>
<organism evidence="2 3">
    <name type="scientific">Monilinia fructicola</name>
    <name type="common">Brown rot fungus</name>
    <name type="synonym">Ciboria fructicola</name>
    <dbReference type="NCBI Taxonomy" id="38448"/>
    <lineage>
        <taxon>Eukaryota</taxon>
        <taxon>Fungi</taxon>
        <taxon>Dikarya</taxon>
        <taxon>Ascomycota</taxon>
        <taxon>Pezizomycotina</taxon>
        <taxon>Leotiomycetes</taxon>
        <taxon>Helotiales</taxon>
        <taxon>Sclerotiniaceae</taxon>
        <taxon>Monilinia</taxon>
    </lineage>
</organism>
<gene>
    <name evidence="2" type="ORF">EYC84_006359</name>
</gene>
<name>A0A5M9K7L7_MONFR</name>
<comment type="caution">
    <text evidence="2">The sequence shown here is derived from an EMBL/GenBank/DDBJ whole genome shotgun (WGS) entry which is preliminary data.</text>
</comment>
<dbReference type="EMBL" id="VICG01000001">
    <property type="protein sequence ID" value="KAA8576206.1"/>
    <property type="molecule type" value="Genomic_DNA"/>
</dbReference>
<reference evidence="2 3" key="1">
    <citation type="submission" date="2019-06" db="EMBL/GenBank/DDBJ databases">
        <title>Genome Sequence of the Brown Rot Fungal Pathogen Monilinia fructicola.</title>
        <authorList>
            <person name="De Miccolis Angelini R.M."/>
            <person name="Landi L."/>
            <person name="Abate D."/>
            <person name="Pollastro S."/>
            <person name="Romanazzi G."/>
            <person name="Faretra F."/>
        </authorList>
    </citation>
    <scope>NUCLEOTIDE SEQUENCE [LARGE SCALE GENOMIC DNA]</scope>
    <source>
        <strain evidence="2 3">Mfrc123</strain>
    </source>
</reference>
<dbReference type="Proteomes" id="UP000322873">
    <property type="component" value="Unassembled WGS sequence"/>
</dbReference>
<dbReference type="VEuPathDB" id="FungiDB:MFRU_009g01340"/>
<dbReference type="AlphaFoldDB" id="A0A5M9K7L7"/>
<accession>A0A5M9K7L7</accession>
<protein>
    <submittedName>
        <fullName evidence="2">Uncharacterized protein</fullName>
    </submittedName>
</protein>